<evidence type="ECO:0000313" key="1">
    <source>
        <dbReference type="EMBL" id="BFF93231.1"/>
    </source>
</evidence>
<reference evidence="1 2" key="1">
    <citation type="submission" date="2024-02" db="EMBL/GenBank/DDBJ databases">
        <title>A chromosome-level genome assembly of Drosophila madeirensis, a fruit fly species endemic to Madeira island.</title>
        <authorList>
            <person name="Tomihara K."/>
            <person name="Llopart A."/>
            <person name="Yamamoto D."/>
        </authorList>
    </citation>
    <scope>NUCLEOTIDE SEQUENCE [LARGE SCALE GENOMIC DNA]</scope>
    <source>
        <strain evidence="1 2">RF1</strain>
    </source>
</reference>
<dbReference type="Proteomes" id="UP001500889">
    <property type="component" value="Chromosome U"/>
</dbReference>
<dbReference type="EMBL" id="AP029264">
    <property type="protein sequence ID" value="BFF93231.1"/>
    <property type="molecule type" value="Genomic_DNA"/>
</dbReference>
<accession>A0AAU9FC55</accession>
<sequence>MAQLARLGQKARELRKLMVLPKRIITNPMTDLVDEIDYLQREVDSYWQSAAVEQAAAMATQPEEVK</sequence>
<name>A0AAU9FC55_DROMD</name>
<organism evidence="1 2">
    <name type="scientific">Drosophila madeirensis</name>
    <name type="common">Fruit fly</name>
    <dbReference type="NCBI Taxonomy" id="30013"/>
    <lineage>
        <taxon>Eukaryota</taxon>
        <taxon>Metazoa</taxon>
        <taxon>Ecdysozoa</taxon>
        <taxon>Arthropoda</taxon>
        <taxon>Hexapoda</taxon>
        <taxon>Insecta</taxon>
        <taxon>Pterygota</taxon>
        <taxon>Neoptera</taxon>
        <taxon>Endopterygota</taxon>
        <taxon>Diptera</taxon>
        <taxon>Brachycera</taxon>
        <taxon>Muscomorpha</taxon>
        <taxon>Ephydroidea</taxon>
        <taxon>Drosophilidae</taxon>
        <taxon>Drosophila</taxon>
        <taxon>Sophophora</taxon>
    </lineage>
</organism>
<protein>
    <submittedName>
        <fullName evidence="1">Uncharacterized protein</fullName>
    </submittedName>
</protein>
<keyword evidence="2" id="KW-1185">Reference proteome</keyword>
<proteinExistence type="predicted"/>
<gene>
    <name evidence="1" type="ORF">DMAD_11122</name>
</gene>
<dbReference type="AlphaFoldDB" id="A0AAU9FC55"/>
<evidence type="ECO:0000313" key="2">
    <source>
        <dbReference type="Proteomes" id="UP001500889"/>
    </source>
</evidence>